<sequence>MGLAAQSINLGTLTSGKLGERMRRDGDDGVNEAAESGCWMKFRLFGGCIPSSSKADSSASGGSSTQFATEESKSSNCTSTDQPVVPVMSSSTTSNIGSTPSTPNVLEELKFASQLRKFSYNELKHATKNFRSDYILGQGGFGCVYKGWINENGPAPVRLGSGIPVAVKTLNHDGLQGHKEWLTEVSYLGELLHSNLVKLIGYGIEDEQRLLVYEFMPRGSLENHLFRRSLPLPWPIRLKIALGAAKGLAFLHEESEKPVIYRDFKTSNILLDADYNAKLSDFGLAKDGPEGDKTHVSTRVMGTYGYAAPEYVMTGHLTSRSDVYSFGVVLLEMITGRRSMDKNRPHGEQNLVEWAKPYLGEKRRFYRLIDPRLEGRYSVSGAQKALKLAAQCLNRDAKARPLMSKVVETLKPLPDLKDMAYSSSHFQAMQAERARASPSARTGVRSQSALAFRRAPPNRSLSLPTGGSNASPSIQNHPHRSPKTDG</sequence>
<gene>
    <name evidence="1" type="ORF">M9H77_15482</name>
</gene>
<reference evidence="2" key="1">
    <citation type="journal article" date="2023" name="Nat. Plants">
        <title>Single-cell RNA sequencing provides a high-resolution roadmap for understanding the multicellular compartmentation of specialized metabolism.</title>
        <authorList>
            <person name="Sun S."/>
            <person name="Shen X."/>
            <person name="Li Y."/>
            <person name="Li Y."/>
            <person name="Wang S."/>
            <person name="Li R."/>
            <person name="Zhang H."/>
            <person name="Shen G."/>
            <person name="Guo B."/>
            <person name="Wei J."/>
            <person name="Xu J."/>
            <person name="St-Pierre B."/>
            <person name="Chen S."/>
            <person name="Sun C."/>
        </authorList>
    </citation>
    <scope>NUCLEOTIDE SEQUENCE [LARGE SCALE GENOMIC DNA]</scope>
</reference>
<accession>A0ACC0AYM2</accession>
<proteinExistence type="predicted"/>
<dbReference type="Proteomes" id="UP001060085">
    <property type="component" value="Linkage Group LG04"/>
</dbReference>
<protein>
    <submittedName>
        <fullName evidence="1">Uncharacterized protein</fullName>
    </submittedName>
</protein>
<evidence type="ECO:0000313" key="2">
    <source>
        <dbReference type="Proteomes" id="UP001060085"/>
    </source>
</evidence>
<keyword evidence="2" id="KW-1185">Reference proteome</keyword>
<evidence type="ECO:0000313" key="1">
    <source>
        <dbReference type="EMBL" id="KAI5665629.1"/>
    </source>
</evidence>
<name>A0ACC0AYM2_CATRO</name>
<organism evidence="1 2">
    <name type="scientific">Catharanthus roseus</name>
    <name type="common">Madagascar periwinkle</name>
    <name type="synonym">Vinca rosea</name>
    <dbReference type="NCBI Taxonomy" id="4058"/>
    <lineage>
        <taxon>Eukaryota</taxon>
        <taxon>Viridiplantae</taxon>
        <taxon>Streptophyta</taxon>
        <taxon>Embryophyta</taxon>
        <taxon>Tracheophyta</taxon>
        <taxon>Spermatophyta</taxon>
        <taxon>Magnoliopsida</taxon>
        <taxon>eudicotyledons</taxon>
        <taxon>Gunneridae</taxon>
        <taxon>Pentapetalae</taxon>
        <taxon>asterids</taxon>
        <taxon>lamiids</taxon>
        <taxon>Gentianales</taxon>
        <taxon>Apocynaceae</taxon>
        <taxon>Rauvolfioideae</taxon>
        <taxon>Vinceae</taxon>
        <taxon>Catharanthinae</taxon>
        <taxon>Catharanthus</taxon>
    </lineage>
</organism>
<dbReference type="EMBL" id="CM044704">
    <property type="protein sequence ID" value="KAI5665629.1"/>
    <property type="molecule type" value="Genomic_DNA"/>
</dbReference>
<comment type="caution">
    <text evidence="1">The sequence shown here is derived from an EMBL/GenBank/DDBJ whole genome shotgun (WGS) entry which is preliminary data.</text>
</comment>